<protein>
    <submittedName>
        <fullName evidence="5">Multidrug transporter</fullName>
    </submittedName>
</protein>
<proteinExistence type="inferred from homology"/>
<feature type="transmembrane region" description="Helical" evidence="3">
    <location>
        <begin position="40"/>
        <end position="57"/>
    </location>
</feature>
<name>A0A7I8DDV6_9BACL</name>
<reference evidence="5 6" key="1">
    <citation type="submission" date="2020-08" db="EMBL/GenBank/DDBJ databases">
        <title>Complete Genome Sequence of Effusibacillus dendaii Strain skT53, Isolated from Farmland soil.</title>
        <authorList>
            <person name="Konishi T."/>
            <person name="Kawasaki H."/>
        </authorList>
    </citation>
    <scope>NUCLEOTIDE SEQUENCE [LARGE SCALE GENOMIC DNA]</scope>
    <source>
        <strain evidence="6">skT53</strain>
    </source>
</reference>
<feature type="transmembrane region" description="Helical" evidence="3">
    <location>
        <begin position="269"/>
        <end position="287"/>
    </location>
</feature>
<dbReference type="AlphaFoldDB" id="A0A7I8DDV6"/>
<comment type="similarity">
    <text evidence="2">Belongs to the EamA transporter family.</text>
</comment>
<dbReference type="Gene3D" id="1.10.3730.20">
    <property type="match status" value="1"/>
</dbReference>
<evidence type="ECO:0000313" key="5">
    <source>
        <dbReference type="EMBL" id="BCJ87139.1"/>
    </source>
</evidence>
<gene>
    <name evidence="5" type="ORF">skT53_21240</name>
</gene>
<dbReference type="InterPro" id="IPR037185">
    <property type="entry name" value="EmrE-like"/>
</dbReference>
<evidence type="ECO:0000256" key="3">
    <source>
        <dbReference type="SAM" id="Phobius"/>
    </source>
</evidence>
<dbReference type="Proteomes" id="UP000593802">
    <property type="component" value="Chromosome"/>
</dbReference>
<dbReference type="GO" id="GO:0016020">
    <property type="term" value="C:membrane"/>
    <property type="evidence" value="ECO:0007669"/>
    <property type="project" value="InterPro"/>
</dbReference>
<keyword evidence="6" id="KW-1185">Reference proteome</keyword>
<dbReference type="KEGG" id="eff:skT53_21240"/>
<keyword evidence="3" id="KW-0472">Membrane</keyword>
<keyword evidence="3" id="KW-0812">Transmembrane</keyword>
<dbReference type="SUPFAM" id="SSF103481">
    <property type="entry name" value="Multidrug resistance efflux transporter EmrE"/>
    <property type="match status" value="2"/>
</dbReference>
<dbReference type="RefSeq" id="WP_200756830.1">
    <property type="nucleotide sequence ID" value="NZ_AP023366.1"/>
</dbReference>
<dbReference type="PANTHER" id="PTHR22911">
    <property type="entry name" value="ACYL-MALONYL CONDENSING ENZYME-RELATED"/>
    <property type="match status" value="1"/>
</dbReference>
<feature type="domain" description="EamA" evidence="4">
    <location>
        <begin position="6"/>
        <end position="138"/>
    </location>
</feature>
<feature type="transmembrane region" description="Helical" evidence="3">
    <location>
        <begin position="122"/>
        <end position="139"/>
    </location>
</feature>
<feature type="transmembrane region" description="Helical" evidence="3">
    <location>
        <begin position="213"/>
        <end position="232"/>
    </location>
</feature>
<dbReference type="EMBL" id="AP023366">
    <property type="protein sequence ID" value="BCJ87139.1"/>
    <property type="molecule type" value="Genomic_DNA"/>
</dbReference>
<dbReference type="PANTHER" id="PTHR22911:SF137">
    <property type="entry name" value="SOLUTE CARRIER FAMILY 35 MEMBER G2-RELATED"/>
    <property type="match status" value="1"/>
</dbReference>
<feature type="transmembrane region" description="Helical" evidence="3">
    <location>
        <begin position="94"/>
        <end position="115"/>
    </location>
</feature>
<evidence type="ECO:0000256" key="2">
    <source>
        <dbReference type="ARBA" id="ARBA00007362"/>
    </source>
</evidence>
<dbReference type="Pfam" id="PF00892">
    <property type="entry name" value="EamA"/>
    <property type="match status" value="2"/>
</dbReference>
<sequence>MNRLTASLMVLLGATSYGLLSPFVKLAYDAGFSPQEVTSSQFLFALLILAVLSGVQWDNFKRLRRTDIWLLGVLGLCATGTSIFYYVALNYLPATLAIVLLFQSAWIVFIIDYFVTRRKPSGMRWAAILMIVCGTFLAVNLFEKEWKEVSSFGLMLGVLSSISWSAFLYLNEKVTSQAPAIINSFVQVVVSTVVIMLVFPPRFLWNGSIGQGLWVWAAIIGLLGQVIPPVLFNKGIPLIGGALAGVLAVMELPVAIVSASLVLGEFVNAWQWSGILLIVLGIVVAQLRTTKIEERKESNKS</sequence>
<accession>A0A7I8DDV6</accession>
<feature type="domain" description="EamA" evidence="4">
    <location>
        <begin position="152"/>
        <end position="284"/>
    </location>
</feature>
<feature type="transmembrane region" description="Helical" evidence="3">
    <location>
        <begin position="239"/>
        <end position="263"/>
    </location>
</feature>
<organism evidence="5 6">
    <name type="scientific">Effusibacillus dendaii</name>
    <dbReference type="NCBI Taxonomy" id="2743772"/>
    <lineage>
        <taxon>Bacteria</taxon>
        <taxon>Bacillati</taxon>
        <taxon>Bacillota</taxon>
        <taxon>Bacilli</taxon>
        <taxon>Bacillales</taxon>
        <taxon>Alicyclobacillaceae</taxon>
        <taxon>Effusibacillus</taxon>
    </lineage>
</organism>
<feature type="transmembrane region" description="Helical" evidence="3">
    <location>
        <begin position="151"/>
        <end position="170"/>
    </location>
</feature>
<dbReference type="InterPro" id="IPR000620">
    <property type="entry name" value="EamA_dom"/>
</dbReference>
<keyword evidence="3" id="KW-1133">Transmembrane helix</keyword>
<feature type="transmembrane region" description="Helical" evidence="3">
    <location>
        <begin position="182"/>
        <end position="201"/>
    </location>
</feature>
<evidence type="ECO:0000259" key="4">
    <source>
        <dbReference type="Pfam" id="PF00892"/>
    </source>
</evidence>
<comment type="subcellular location">
    <subcellularLocation>
        <location evidence="1">Endomembrane system</location>
        <topology evidence="1">Multi-pass membrane protein</topology>
    </subcellularLocation>
</comment>
<evidence type="ECO:0000313" key="6">
    <source>
        <dbReference type="Proteomes" id="UP000593802"/>
    </source>
</evidence>
<evidence type="ECO:0000256" key="1">
    <source>
        <dbReference type="ARBA" id="ARBA00004127"/>
    </source>
</evidence>
<feature type="transmembrane region" description="Helical" evidence="3">
    <location>
        <begin position="69"/>
        <end position="88"/>
    </location>
</feature>